<accession>A0A822YP16</accession>
<proteinExistence type="predicted"/>
<evidence type="ECO:0000313" key="3">
    <source>
        <dbReference type="Proteomes" id="UP000607653"/>
    </source>
</evidence>
<keyword evidence="3" id="KW-1185">Reference proteome</keyword>
<protein>
    <submittedName>
        <fullName evidence="2">Uncharacterized protein</fullName>
    </submittedName>
</protein>
<gene>
    <name evidence="2" type="ORF">HUJ06_006574</name>
</gene>
<evidence type="ECO:0000313" key="2">
    <source>
        <dbReference type="EMBL" id="DAD35934.1"/>
    </source>
</evidence>
<organism evidence="2 3">
    <name type="scientific">Nelumbo nucifera</name>
    <name type="common">Sacred lotus</name>
    <dbReference type="NCBI Taxonomy" id="4432"/>
    <lineage>
        <taxon>Eukaryota</taxon>
        <taxon>Viridiplantae</taxon>
        <taxon>Streptophyta</taxon>
        <taxon>Embryophyta</taxon>
        <taxon>Tracheophyta</taxon>
        <taxon>Spermatophyta</taxon>
        <taxon>Magnoliopsida</taxon>
        <taxon>Proteales</taxon>
        <taxon>Nelumbonaceae</taxon>
        <taxon>Nelumbo</taxon>
    </lineage>
</organism>
<reference evidence="2 3" key="1">
    <citation type="journal article" date="2020" name="Mol. Biol. Evol.">
        <title>Distinct Expression and Methylation Patterns for Genes with Different Fates following a Single Whole-Genome Duplication in Flowering Plants.</title>
        <authorList>
            <person name="Shi T."/>
            <person name="Rahmani R.S."/>
            <person name="Gugger P.F."/>
            <person name="Wang M."/>
            <person name="Li H."/>
            <person name="Zhang Y."/>
            <person name="Li Z."/>
            <person name="Wang Q."/>
            <person name="Van de Peer Y."/>
            <person name="Marchal K."/>
            <person name="Chen J."/>
        </authorList>
    </citation>
    <scope>NUCLEOTIDE SEQUENCE [LARGE SCALE GENOMIC DNA]</scope>
    <source>
        <tissue evidence="2">Leaf</tissue>
    </source>
</reference>
<dbReference type="PANTHER" id="PTHR38386:SF7">
    <property type="entry name" value="TOPOISOMERASE 1-ASSOCIATED FACTOR 1"/>
    <property type="match status" value="1"/>
</dbReference>
<comment type="caution">
    <text evidence="2">The sequence shown here is derived from an EMBL/GenBank/DDBJ whole genome shotgun (WGS) entry which is preliminary data.</text>
</comment>
<name>A0A822YP16_NELNU</name>
<dbReference type="EMBL" id="DUZY01000004">
    <property type="protein sequence ID" value="DAD35934.1"/>
    <property type="molecule type" value="Genomic_DNA"/>
</dbReference>
<sequence length="163" mass="18141">MNGYSKIRGVTNKSRSTDFSDLFSPPQTPKPVPTHNVSLTSKAEQTKQINDTSCTKIHQSFTDQEHEDDVGERFGAILSRSCSVSSSYSHRFRNVKQETTLQSAVQRAFSLRRSSSVSAGYCRIHDQCNPISPPNDAGLPTIQTRPKKKRSTILKACKRLLGL</sequence>
<evidence type="ECO:0000256" key="1">
    <source>
        <dbReference type="SAM" id="MobiDB-lite"/>
    </source>
</evidence>
<dbReference type="PANTHER" id="PTHR38386">
    <property type="entry name" value="OS05G0426900 PROTEIN"/>
    <property type="match status" value="1"/>
</dbReference>
<feature type="region of interest" description="Disordered" evidence="1">
    <location>
        <begin position="1"/>
        <end position="36"/>
    </location>
</feature>
<dbReference type="Proteomes" id="UP000607653">
    <property type="component" value="Unassembled WGS sequence"/>
</dbReference>
<dbReference type="AlphaFoldDB" id="A0A822YP16"/>